<accession>A0A2M7INU3</accession>
<dbReference type="InterPro" id="IPR007759">
    <property type="entry name" value="Asxl_HARE-HTH"/>
</dbReference>
<organism evidence="3 4">
    <name type="scientific">Candidatus Kaiserbacteria bacterium CG_4_8_14_3_um_filter_38_9</name>
    <dbReference type="NCBI Taxonomy" id="1974599"/>
    <lineage>
        <taxon>Bacteria</taxon>
        <taxon>Candidatus Kaiseribacteriota</taxon>
    </lineage>
</organism>
<dbReference type="EMBL" id="PFHR01000104">
    <property type="protein sequence ID" value="PIW97012.1"/>
    <property type="molecule type" value="Genomic_DNA"/>
</dbReference>
<dbReference type="Pfam" id="PF05066">
    <property type="entry name" value="HARE-HTH"/>
    <property type="match status" value="1"/>
</dbReference>
<comment type="caution">
    <text evidence="3">The sequence shown here is derived from an EMBL/GenBank/DDBJ whole genome shotgun (WGS) entry which is preliminary data.</text>
</comment>
<dbReference type="AlphaFoldDB" id="A0A2M7INU3"/>
<reference evidence="4" key="1">
    <citation type="submission" date="2017-09" db="EMBL/GenBank/DDBJ databases">
        <title>Depth-based differentiation of microbial function through sediment-hosted aquifers and enrichment of novel symbionts in the deep terrestrial subsurface.</title>
        <authorList>
            <person name="Probst A.J."/>
            <person name="Ladd B."/>
            <person name="Jarett J.K."/>
            <person name="Geller-Mcgrath D.E."/>
            <person name="Sieber C.M.K."/>
            <person name="Emerson J.B."/>
            <person name="Anantharaman K."/>
            <person name="Thomas B.C."/>
            <person name="Malmstrom R."/>
            <person name="Stieglmeier M."/>
            <person name="Klingl A."/>
            <person name="Woyke T."/>
            <person name="Ryan C.M."/>
            <person name="Banfield J.F."/>
        </authorList>
    </citation>
    <scope>NUCLEOTIDE SEQUENCE [LARGE SCALE GENOMIC DNA]</scope>
</reference>
<name>A0A2M7INU3_9BACT</name>
<feature type="non-terminal residue" evidence="3">
    <location>
        <position position="191"/>
    </location>
</feature>
<dbReference type="Proteomes" id="UP000230837">
    <property type="component" value="Unassembled WGS sequence"/>
</dbReference>
<feature type="domain" description="HTH HARE-type" evidence="2">
    <location>
        <begin position="2"/>
        <end position="75"/>
    </location>
</feature>
<dbReference type="PROSITE" id="PS51913">
    <property type="entry name" value="HTH_HARE"/>
    <property type="match status" value="1"/>
</dbReference>
<proteinExistence type="predicted"/>
<evidence type="ECO:0000259" key="2">
    <source>
        <dbReference type="PROSITE" id="PS51913"/>
    </source>
</evidence>
<evidence type="ECO:0000256" key="1">
    <source>
        <dbReference type="ARBA" id="ARBA00023163"/>
    </source>
</evidence>
<sequence>MNSYKDIAYTILKEAGKTLHSKEITEVAKRKRLLNTNGKTPEATMNAQLVVDINSKKEKSRFVKIGPSIFGLNKNFKEPKIVIKPANNGKIISEDFVKNSIIKWLSANGWGHFQFGDLHQQGVDIRAKHHQYSRYFLVEAKGQGKIRQADEVAFVYSLGQIITRMKTNKTTRYYFGLGLPDVSAKIALRRL</sequence>
<dbReference type="InterPro" id="IPR038087">
    <property type="entry name" value="RNAP_delta_N_dom_sf"/>
</dbReference>
<gene>
    <name evidence="3" type="ORF">COZ82_01905</name>
</gene>
<evidence type="ECO:0000313" key="3">
    <source>
        <dbReference type="EMBL" id="PIW97012.1"/>
    </source>
</evidence>
<dbReference type="GO" id="GO:0006355">
    <property type="term" value="P:regulation of DNA-templated transcription"/>
    <property type="evidence" value="ECO:0007669"/>
    <property type="project" value="InterPro"/>
</dbReference>
<evidence type="ECO:0000313" key="4">
    <source>
        <dbReference type="Proteomes" id="UP000230837"/>
    </source>
</evidence>
<dbReference type="Gene3D" id="1.10.10.1250">
    <property type="entry name" value="RNA polymerase, subunit delta, N-terminal domain"/>
    <property type="match status" value="1"/>
</dbReference>
<keyword evidence="1" id="KW-0804">Transcription</keyword>
<protein>
    <recommendedName>
        <fullName evidence="2">HTH HARE-type domain-containing protein</fullName>
    </recommendedName>
</protein>